<reference evidence="3 5" key="2">
    <citation type="submission" date="2020-07" db="EMBL/GenBank/DDBJ databases">
        <title>The complete genome of Paracoccus pantotrophus ACCC 10489.</title>
        <authorList>
            <person name="Si Y."/>
        </authorList>
    </citation>
    <scope>NUCLEOTIDE SEQUENCE [LARGE SCALE GENOMIC DNA]</scope>
    <source>
        <strain evidence="5">ACCC 10489</strain>
        <strain evidence="3">ACCC10489</strain>
        <plasmid evidence="3 5">unnamed1</plasmid>
    </source>
</reference>
<proteinExistence type="predicted"/>
<geneLocation type="plasmid" evidence="3 5">
    <name>unnamed1</name>
</geneLocation>
<dbReference type="OrthoDB" id="7779124at2"/>
<protein>
    <submittedName>
        <fullName evidence="3">Uncharacterized protein</fullName>
    </submittedName>
</protein>
<dbReference type="KEGG" id="ppan:ESD82_08845"/>
<dbReference type="Proteomes" id="UP000326453">
    <property type="component" value="Plasmid pPAN2"/>
</dbReference>
<evidence type="ECO:0000313" key="4">
    <source>
        <dbReference type="Proteomes" id="UP000326453"/>
    </source>
</evidence>
<gene>
    <name evidence="2" type="ORF">ESD82_08845</name>
    <name evidence="3" type="ORF">HYQ43_22010</name>
</gene>
<feature type="compositionally biased region" description="Pro residues" evidence="1">
    <location>
        <begin position="15"/>
        <end position="24"/>
    </location>
</feature>
<sequence length="73" mass="7549">MPAGPALRPARQPETPLPAAPPKAGPQVRIRIGALTVVTRNPGERPAAARKTLLAKPARRAPRGHSIPRPGGG</sequence>
<feature type="region of interest" description="Disordered" evidence="1">
    <location>
        <begin position="41"/>
        <end position="73"/>
    </location>
</feature>
<evidence type="ECO:0000313" key="3">
    <source>
        <dbReference type="EMBL" id="QLH16887.1"/>
    </source>
</evidence>
<geneLocation type="plasmid" evidence="4">
    <name>ppan2</name>
</geneLocation>
<name>A0A7H9BZT6_PARPN</name>
<dbReference type="EMBL" id="CP044425">
    <property type="protein sequence ID" value="QFG36313.1"/>
    <property type="molecule type" value="Genomic_DNA"/>
</dbReference>
<geneLocation type="plasmid" evidence="2">
    <name>pPAN2</name>
</geneLocation>
<evidence type="ECO:0000313" key="2">
    <source>
        <dbReference type="EMBL" id="QFG36313.1"/>
    </source>
</evidence>
<dbReference type="RefSeq" id="WP_123130451.1">
    <property type="nucleotide sequence ID" value="NZ_CP044425.1"/>
</dbReference>
<organism evidence="3 5">
    <name type="scientific">Paracoccus pantotrophus</name>
    <name type="common">Thiosphaera pantotropha</name>
    <dbReference type="NCBI Taxonomy" id="82367"/>
    <lineage>
        <taxon>Bacteria</taxon>
        <taxon>Pseudomonadati</taxon>
        <taxon>Pseudomonadota</taxon>
        <taxon>Alphaproteobacteria</taxon>
        <taxon>Rhodobacterales</taxon>
        <taxon>Paracoccaceae</taxon>
        <taxon>Paracoccus</taxon>
    </lineage>
</organism>
<dbReference type="GeneID" id="51370671"/>
<reference evidence="2 4" key="1">
    <citation type="submission" date="2019-01" db="EMBL/GenBank/DDBJ databases">
        <title>Complete Genome Sequence and Annotation of the Paracoccus pantotrophus type strain DSM 2944.</title>
        <authorList>
            <person name="Bockwoldt J.A."/>
            <person name="Zimmermann M."/>
            <person name="Tiso T."/>
            <person name="Blank L.M."/>
        </authorList>
    </citation>
    <scope>NUCLEOTIDE SEQUENCE [LARGE SCALE GENOMIC DNA]</scope>
    <source>
        <strain evidence="2 4">DSM 2944</strain>
        <plasmid evidence="4">ppan2</plasmid>
        <plasmid evidence="2">pPAN2</plasmid>
    </source>
</reference>
<dbReference type="EMBL" id="CP058691">
    <property type="protein sequence ID" value="QLH16887.1"/>
    <property type="molecule type" value="Genomic_DNA"/>
</dbReference>
<evidence type="ECO:0000313" key="5">
    <source>
        <dbReference type="Proteomes" id="UP000509322"/>
    </source>
</evidence>
<accession>A0A7H9BZT6</accession>
<feature type="region of interest" description="Disordered" evidence="1">
    <location>
        <begin position="1"/>
        <end position="28"/>
    </location>
</feature>
<dbReference type="Proteomes" id="UP000509322">
    <property type="component" value="Plasmid unnamed1"/>
</dbReference>
<keyword evidence="3" id="KW-0614">Plasmid</keyword>
<evidence type="ECO:0000256" key="1">
    <source>
        <dbReference type="SAM" id="MobiDB-lite"/>
    </source>
</evidence>
<dbReference type="AlphaFoldDB" id="A0A7H9BZT6"/>